<evidence type="ECO:0000256" key="8">
    <source>
        <dbReference type="SAM" id="Phobius"/>
    </source>
</evidence>
<dbReference type="EMBL" id="BARS01006554">
    <property type="protein sequence ID" value="GAF70216.1"/>
    <property type="molecule type" value="Genomic_DNA"/>
</dbReference>
<dbReference type="PANTHER" id="PTHR33695:SF1">
    <property type="entry name" value="LIPOPROTEIN SIGNAL PEPTIDASE"/>
    <property type="match status" value="1"/>
</dbReference>
<evidence type="ECO:0008006" key="10">
    <source>
        <dbReference type="Google" id="ProtNLM"/>
    </source>
</evidence>
<feature type="transmembrane region" description="Helical" evidence="8">
    <location>
        <begin position="117"/>
        <end position="134"/>
    </location>
</feature>
<evidence type="ECO:0000256" key="1">
    <source>
        <dbReference type="ARBA" id="ARBA00022475"/>
    </source>
</evidence>
<gene>
    <name evidence="9" type="ORF">S01H1_12742</name>
</gene>
<evidence type="ECO:0000256" key="6">
    <source>
        <dbReference type="ARBA" id="ARBA00023136"/>
    </source>
</evidence>
<organism evidence="9">
    <name type="scientific">marine sediment metagenome</name>
    <dbReference type="NCBI Taxonomy" id="412755"/>
    <lineage>
        <taxon>unclassified sequences</taxon>
        <taxon>metagenomes</taxon>
        <taxon>ecological metagenomes</taxon>
    </lineage>
</organism>
<feature type="region of interest" description="Disordered" evidence="7">
    <location>
        <begin position="1"/>
        <end position="23"/>
    </location>
</feature>
<accession>X0S4P0</accession>
<dbReference type="PANTHER" id="PTHR33695">
    <property type="entry name" value="LIPOPROTEIN SIGNAL PEPTIDASE"/>
    <property type="match status" value="1"/>
</dbReference>
<protein>
    <recommendedName>
        <fullName evidence="10">Lipoprotein signal peptidase</fullName>
    </recommendedName>
</protein>
<dbReference type="GO" id="GO:0004190">
    <property type="term" value="F:aspartic-type endopeptidase activity"/>
    <property type="evidence" value="ECO:0007669"/>
    <property type="project" value="InterPro"/>
</dbReference>
<feature type="transmembrane region" description="Helical" evidence="8">
    <location>
        <begin position="32"/>
        <end position="52"/>
    </location>
</feature>
<evidence type="ECO:0000256" key="5">
    <source>
        <dbReference type="ARBA" id="ARBA00022989"/>
    </source>
</evidence>
<proteinExistence type="inferred from homology"/>
<keyword evidence="5 8" id="KW-1133">Transmembrane helix</keyword>
<dbReference type="InterPro" id="IPR001872">
    <property type="entry name" value="Peptidase_A8"/>
</dbReference>
<dbReference type="PRINTS" id="PR00781">
    <property type="entry name" value="LIPOSIGPTASE"/>
</dbReference>
<sequence length="192" mass="20711">MSRSDETGTAEAPNTEALNEEGSARKGLSKPALALLVLAVVVTLDLATKWWIVNNMGYHETISVIGNVVRLTYTHNPGAAFGINIGEHSRIFFLMLSIVALGVLAAIYRSTPAADRLRLLAVALVGSGAIGNIIDRLRYERGVVDFLDVGLGSHRWWVFNVADSAVTVGAILLLVSFLLEEGRERSSARRAP</sequence>
<feature type="transmembrane region" description="Helical" evidence="8">
    <location>
        <begin position="91"/>
        <end position="108"/>
    </location>
</feature>
<dbReference type="Pfam" id="PF01252">
    <property type="entry name" value="Peptidase_A8"/>
    <property type="match status" value="1"/>
</dbReference>
<dbReference type="AlphaFoldDB" id="X0S4P0"/>
<dbReference type="PROSITE" id="PS00855">
    <property type="entry name" value="SPASE_II"/>
    <property type="match status" value="1"/>
</dbReference>
<keyword evidence="4" id="KW-0378">Hydrolase</keyword>
<evidence type="ECO:0000256" key="7">
    <source>
        <dbReference type="SAM" id="MobiDB-lite"/>
    </source>
</evidence>
<evidence type="ECO:0000313" key="9">
    <source>
        <dbReference type="EMBL" id="GAF70216.1"/>
    </source>
</evidence>
<name>X0S4P0_9ZZZZ</name>
<dbReference type="NCBIfam" id="TIGR00077">
    <property type="entry name" value="lspA"/>
    <property type="match status" value="1"/>
</dbReference>
<evidence type="ECO:0000256" key="4">
    <source>
        <dbReference type="ARBA" id="ARBA00022801"/>
    </source>
</evidence>
<comment type="caution">
    <text evidence="9">The sequence shown here is derived from an EMBL/GenBank/DDBJ whole genome shotgun (WGS) entry which is preliminary data.</text>
</comment>
<evidence type="ECO:0000256" key="3">
    <source>
        <dbReference type="ARBA" id="ARBA00022692"/>
    </source>
</evidence>
<feature type="transmembrane region" description="Helical" evidence="8">
    <location>
        <begin position="154"/>
        <end position="179"/>
    </location>
</feature>
<keyword evidence="1" id="KW-1003">Cell membrane</keyword>
<dbReference type="GO" id="GO:0006508">
    <property type="term" value="P:proteolysis"/>
    <property type="evidence" value="ECO:0007669"/>
    <property type="project" value="UniProtKB-KW"/>
</dbReference>
<dbReference type="HAMAP" id="MF_00161">
    <property type="entry name" value="LspA"/>
    <property type="match status" value="1"/>
</dbReference>
<keyword evidence="3 8" id="KW-0812">Transmembrane</keyword>
<keyword evidence="6 8" id="KW-0472">Membrane</keyword>
<evidence type="ECO:0000256" key="2">
    <source>
        <dbReference type="ARBA" id="ARBA00022670"/>
    </source>
</evidence>
<reference evidence="9" key="1">
    <citation type="journal article" date="2014" name="Front. Microbiol.">
        <title>High frequency of phylogenetically diverse reductive dehalogenase-homologous genes in deep subseafloor sedimentary metagenomes.</title>
        <authorList>
            <person name="Kawai M."/>
            <person name="Futagami T."/>
            <person name="Toyoda A."/>
            <person name="Takaki Y."/>
            <person name="Nishi S."/>
            <person name="Hori S."/>
            <person name="Arai W."/>
            <person name="Tsubouchi T."/>
            <person name="Morono Y."/>
            <person name="Uchiyama I."/>
            <person name="Ito T."/>
            <person name="Fujiyama A."/>
            <person name="Inagaki F."/>
            <person name="Takami H."/>
        </authorList>
    </citation>
    <scope>NUCLEOTIDE SEQUENCE</scope>
    <source>
        <strain evidence="9">Expedition CK06-06</strain>
    </source>
</reference>
<feature type="non-terminal residue" evidence="9">
    <location>
        <position position="192"/>
    </location>
</feature>
<dbReference type="GO" id="GO:0016020">
    <property type="term" value="C:membrane"/>
    <property type="evidence" value="ECO:0007669"/>
    <property type="project" value="InterPro"/>
</dbReference>
<keyword evidence="2" id="KW-0645">Protease</keyword>